<sequence>MAFATDTRRATAHHLSEDLSVAVYAALQRVINFRAYRRTIRELSELSSHNLADLGLHRSEIRRVAHESVYGTRP</sequence>
<accession>A0A1X6ZC74</accession>
<proteinExistence type="predicted"/>
<feature type="domain" description="YjiS-like" evidence="1">
    <location>
        <begin position="28"/>
        <end position="62"/>
    </location>
</feature>
<organism evidence="2 3">
    <name type="scientific">Roseovarius gaetbuli</name>
    <dbReference type="NCBI Taxonomy" id="1356575"/>
    <lineage>
        <taxon>Bacteria</taxon>
        <taxon>Pseudomonadati</taxon>
        <taxon>Pseudomonadota</taxon>
        <taxon>Alphaproteobacteria</taxon>
        <taxon>Rhodobacterales</taxon>
        <taxon>Roseobacteraceae</taxon>
        <taxon>Roseovarius</taxon>
    </lineage>
</organism>
<evidence type="ECO:0000313" key="3">
    <source>
        <dbReference type="Proteomes" id="UP000194012"/>
    </source>
</evidence>
<protein>
    <recommendedName>
        <fullName evidence="1">YjiS-like domain-containing protein</fullName>
    </recommendedName>
</protein>
<dbReference type="InterPro" id="IPR009506">
    <property type="entry name" value="YjiS-like"/>
</dbReference>
<dbReference type="EMBL" id="FWFJ01000017">
    <property type="protein sequence ID" value="SLN47156.1"/>
    <property type="molecule type" value="Genomic_DNA"/>
</dbReference>
<reference evidence="3" key="1">
    <citation type="submission" date="2017-03" db="EMBL/GenBank/DDBJ databases">
        <authorList>
            <person name="Rodrigo-Torres L."/>
            <person name="Arahal R.D."/>
            <person name="Lucena T."/>
        </authorList>
    </citation>
    <scope>NUCLEOTIDE SEQUENCE [LARGE SCALE GENOMIC DNA]</scope>
    <source>
        <strain evidence="3">CECT 8370</strain>
    </source>
</reference>
<dbReference type="Proteomes" id="UP000194012">
    <property type="component" value="Unassembled WGS sequence"/>
</dbReference>
<dbReference type="Pfam" id="PF06568">
    <property type="entry name" value="YjiS-like"/>
    <property type="match status" value="1"/>
</dbReference>
<keyword evidence="3" id="KW-1185">Reference proteome</keyword>
<name>A0A1X6ZC74_9RHOB</name>
<gene>
    <name evidence="2" type="ORF">ROG8370_02052</name>
</gene>
<dbReference type="RefSeq" id="WP_085826989.1">
    <property type="nucleotide sequence ID" value="NZ_FWFJ01000017.1"/>
</dbReference>
<dbReference type="OrthoDB" id="8244198at2"/>
<evidence type="ECO:0000313" key="2">
    <source>
        <dbReference type="EMBL" id="SLN47156.1"/>
    </source>
</evidence>
<dbReference type="AlphaFoldDB" id="A0A1X6ZC74"/>
<evidence type="ECO:0000259" key="1">
    <source>
        <dbReference type="Pfam" id="PF06568"/>
    </source>
</evidence>